<evidence type="ECO:0000313" key="1">
    <source>
        <dbReference type="EMBL" id="HIP84870.1"/>
    </source>
</evidence>
<dbReference type="EMBL" id="DQUI01000085">
    <property type="protein sequence ID" value="HIP84870.1"/>
    <property type="molecule type" value="Genomic_DNA"/>
</dbReference>
<dbReference type="EMBL" id="DQUO01000009">
    <property type="protein sequence ID" value="HIP90899.1"/>
    <property type="molecule type" value="Genomic_DNA"/>
</dbReference>
<dbReference type="AlphaFoldDB" id="A0A832ZIX5"/>
<proteinExistence type="predicted"/>
<evidence type="ECO:0000313" key="3">
    <source>
        <dbReference type="Proteomes" id="UP000618343"/>
    </source>
</evidence>
<protein>
    <submittedName>
        <fullName evidence="2">Uncharacterized protein</fullName>
    </submittedName>
</protein>
<organism evidence="2 3">
    <name type="scientific">Methanothermococcus okinawensis</name>
    <dbReference type="NCBI Taxonomy" id="155863"/>
    <lineage>
        <taxon>Archaea</taxon>
        <taxon>Methanobacteriati</taxon>
        <taxon>Methanobacteriota</taxon>
        <taxon>Methanomada group</taxon>
        <taxon>Methanococci</taxon>
        <taxon>Methanococcales</taxon>
        <taxon>Methanococcaceae</taxon>
        <taxon>Methanothermococcus</taxon>
    </lineage>
</organism>
<accession>A0A832ZIX5</accession>
<dbReference type="Proteomes" id="UP000618343">
    <property type="component" value="Unassembled WGS sequence"/>
</dbReference>
<reference evidence="2" key="1">
    <citation type="journal article" date="2020" name="ISME J.">
        <title>Gammaproteobacteria mediating utilization of methyl-, sulfur- and petroleum organic compounds in deep ocean hydrothermal plumes.</title>
        <authorList>
            <person name="Zhou Z."/>
            <person name="Liu Y."/>
            <person name="Pan J."/>
            <person name="Cron B.R."/>
            <person name="Toner B.M."/>
            <person name="Anantharaman K."/>
            <person name="Breier J.A."/>
            <person name="Dick G.J."/>
            <person name="Li M."/>
        </authorList>
    </citation>
    <scope>NUCLEOTIDE SEQUENCE</scope>
    <source>
        <strain evidence="1">SZUA-1453</strain>
        <strain evidence="2">SZUA-1471</strain>
    </source>
</reference>
<gene>
    <name evidence="1" type="ORF">EYH15_05215</name>
    <name evidence="2" type="ORF">EYH21_01170</name>
</gene>
<dbReference type="Proteomes" id="UP000643554">
    <property type="component" value="Unassembled WGS sequence"/>
</dbReference>
<comment type="caution">
    <text evidence="2">The sequence shown here is derived from an EMBL/GenBank/DDBJ whole genome shotgun (WGS) entry which is preliminary data.</text>
</comment>
<name>A0A832ZIX5_9EURY</name>
<sequence>MKKLLPILGLILAIAISSVYGWSINITTDSSDFKVEGVVIITEEVNPSEGINCVIQFKVDPIVLLLPDYEYLLYGENNFKYIYRVSTIPERTEIHLYIKGIKIDIVINRAFYLKNG</sequence>
<evidence type="ECO:0000313" key="2">
    <source>
        <dbReference type="EMBL" id="HIP90899.1"/>
    </source>
</evidence>